<dbReference type="GO" id="GO:0008270">
    <property type="term" value="F:zinc ion binding"/>
    <property type="evidence" value="ECO:0007669"/>
    <property type="project" value="UniProtKB-KW"/>
</dbReference>
<reference evidence="10 11" key="1">
    <citation type="submission" date="2023-10" db="EMBL/GenBank/DDBJ databases">
        <title>Draft Genome Sequence of Candida saopaulonensis from a very Premature Infant with Sepsis.</title>
        <authorList>
            <person name="Ning Y."/>
            <person name="Dai R."/>
            <person name="Xiao M."/>
            <person name="Xu Y."/>
            <person name="Yan Q."/>
            <person name="Zhang L."/>
        </authorList>
    </citation>
    <scope>NUCLEOTIDE SEQUENCE [LARGE SCALE GENOMIC DNA]</scope>
    <source>
        <strain evidence="10 11">19XY460</strain>
    </source>
</reference>
<dbReference type="EMBL" id="CP138894">
    <property type="protein sequence ID" value="WPK23872.1"/>
    <property type="molecule type" value="Genomic_DNA"/>
</dbReference>
<dbReference type="Pfam" id="PF16835">
    <property type="entry name" value="SF3A2"/>
    <property type="match status" value="1"/>
</dbReference>
<keyword evidence="6" id="KW-0508">mRNA splicing</keyword>
<dbReference type="PANTHER" id="PTHR23205">
    <property type="entry name" value="SPLICING FACTOR 3A SUBUNIT 2"/>
    <property type="match status" value="1"/>
</dbReference>
<dbReference type="InterPro" id="IPR031781">
    <property type="entry name" value="SF3A2_dom"/>
</dbReference>
<proteinExistence type="inferred from homology"/>
<dbReference type="GO" id="GO:0000245">
    <property type="term" value="P:spliceosomal complex assembly"/>
    <property type="evidence" value="ECO:0007669"/>
    <property type="project" value="TreeGrafter"/>
</dbReference>
<dbReference type="PANTHER" id="PTHR23205:SF0">
    <property type="entry name" value="SPLICING FACTOR 3A SUBUNIT 2"/>
    <property type="match status" value="1"/>
</dbReference>
<feature type="domain" description="U1-type" evidence="9">
    <location>
        <begin position="52"/>
        <end position="86"/>
    </location>
</feature>
<evidence type="ECO:0000256" key="6">
    <source>
        <dbReference type="ARBA" id="ARBA00023187"/>
    </source>
</evidence>
<sequence length="251" mass="29183">MDYSDRVNSKKGAGAVADRHETNAQTKLRIKELLTTQVLDLEKDPYVFRNHLGLLECRLCLTTHSNEASYISHLGGKKHGMNLERRRILSERSGANANANAGASVSNVEKRTWRKIGMPIYKITKIRQPETLRTGILVQVQYSKIAVEEPFFCFMSYYELTQKNRQECVAFLQKEKKEYEEKEEIDPSKWQFLVISAEPYDNIAVVFPASLQLDKNSEDEKTESFWWHWDSDSCEFFLQVLFKEEKKTAKN</sequence>
<protein>
    <recommendedName>
        <fullName evidence="9">U1-type domain-containing protein</fullName>
    </recommendedName>
</protein>
<dbReference type="InterPro" id="IPR052092">
    <property type="entry name" value="SF3A2"/>
</dbReference>
<keyword evidence="3" id="KW-0507">mRNA processing</keyword>
<evidence type="ECO:0000256" key="8">
    <source>
        <dbReference type="SAM" id="MobiDB-lite"/>
    </source>
</evidence>
<feature type="region of interest" description="Disordered" evidence="8">
    <location>
        <begin position="1"/>
        <end position="20"/>
    </location>
</feature>
<keyword evidence="3" id="KW-0747">Spliceosome</keyword>
<dbReference type="AlphaFoldDB" id="A0AAX4H5Y6"/>
<evidence type="ECO:0000313" key="10">
    <source>
        <dbReference type="EMBL" id="WPK23872.1"/>
    </source>
</evidence>
<evidence type="ECO:0000256" key="1">
    <source>
        <dbReference type="ARBA" id="ARBA00008995"/>
    </source>
</evidence>
<evidence type="ECO:0000256" key="5">
    <source>
        <dbReference type="ARBA" id="ARBA00022833"/>
    </source>
</evidence>
<keyword evidence="11" id="KW-1185">Reference proteome</keyword>
<evidence type="ECO:0000313" key="11">
    <source>
        <dbReference type="Proteomes" id="UP001338582"/>
    </source>
</evidence>
<evidence type="ECO:0000259" key="9">
    <source>
        <dbReference type="SMART" id="SM00451"/>
    </source>
</evidence>
<dbReference type="RefSeq" id="XP_062876257.1">
    <property type="nucleotide sequence ID" value="XM_063020187.1"/>
</dbReference>
<dbReference type="GO" id="GO:0071013">
    <property type="term" value="C:catalytic step 2 spliceosome"/>
    <property type="evidence" value="ECO:0007669"/>
    <property type="project" value="TreeGrafter"/>
</dbReference>
<dbReference type="Proteomes" id="UP001338582">
    <property type="component" value="Chromosome 1"/>
</dbReference>
<accession>A0AAX4H5Y6</accession>
<dbReference type="GO" id="GO:0003676">
    <property type="term" value="F:nucleic acid binding"/>
    <property type="evidence" value="ECO:0007669"/>
    <property type="project" value="InterPro"/>
</dbReference>
<name>A0AAX4H5Y6_9ASCO</name>
<evidence type="ECO:0000256" key="4">
    <source>
        <dbReference type="ARBA" id="ARBA00022771"/>
    </source>
</evidence>
<keyword evidence="7" id="KW-0539">Nucleus</keyword>
<comment type="similarity">
    <text evidence="1">Belongs to the SF3A2 family.</text>
</comment>
<evidence type="ECO:0000256" key="3">
    <source>
        <dbReference type="ARBA" id="ARBA00022728"/>
    </source>
</evidence>
<keyword evidence="2" id="KW-0479">Metal-binding</keyword>
<dbReference type="InterPro" id="IPR013087">
    <property type="entry name" value="Znf_C2H2_type"/>
</dbReference>
<dbReference type="InterPro" id="IPR003604">
    <property type="entry name" value="Matrin/U1-like-C_Znf_C2H2"/>
</dbReference>
<keyword evidence="4" id="KW-0863">Zinc-finger</keyword>
<gene>
    <name evidence="10" type="ORF">PUMCH_001122</name>
</gene>
<dbReference type="SMART" id="SM00451">
    <property type="entry name" value="ZnF_U1"/>
    <property type="match status" value="1"/>
</dbReference>
<organism evidence="10 11">
    <name type="scientific">Australozyma saopauloensis</name>
    <dbReference type="NCBI Taxonomy" id="291208"/>
    <lineage>
        <taxon>Eukaryota</taxon>
        <taxon>Fungi</taxon>
        <taxon>Dikarya</taxon>
        <taxon>Ascomycota</taxon>
        <taxon>Saccharomycotina</taxon>
        <taxon>Pichiomycetes</taxon>
        <taxon>Metschnikowiaceae</taxon>
        <taxon>Australozyma</taxon>
    </lineage>
</organism>
<dbReference type="GO" id="GO:0005686">
    <property type="term" value="C:U2 snRNP"/>
    <property type="evidence" value="ECO:0007669"/>
    <property type="project" value="TreeGrafter"/>
</dbReference>
<dbReference type="GeneID" id="88172189"/>
<dbReference type="KEGG" id="asau:88172189"/>
<dbReference type="Gene3D" id="2.60.40.2690">
    <property type="match status" value="1"/>
</dbReference>
<dbReference type="GO" id="GO:0071004">
    <property type="term" value="C:U2-type prespliceosome"/>
    <property type="evidence" value="ECO:0007669"/>
    <property type="project" value="TreeGrafter"/>
</dbReference>
<evidence type="ECO:0000256" key="2">
    <source>
        <dbReference type="ARBA" id="ARBA00022723"/>
    </source>
</evidence>
<evidence type="ECO:0000256" key="7">
    <source>
        <dbReference type="ARBA" id="ARBA00023242"/>
    </source>
</evidence>
<keyword evidence="5" id="KW-0862">Zinc</keyword>
<dbReference type="Pfam" id="PF12874">
    <property type="entry name" value="zf-met"/>
    <property type="match status" value="1"/>
</dbReference>